<name>A0A2R6P878_ACTCC</name>
<evidence type="ECO:0000256" key="3">
    <source>
        <dbReference type="ARBA" id="ARBA00022679"/>
    </source>
</evidence>
<keyword evidence="2 5" id="KW-0328">Glycosyltransferase</keyword>
<comment type="similarity">
    <text evidence="1 5">Belongs to the UDP-glycosyltransferase family.</text>
</comment>
<dbReference type="Proteomes" id="UP000241394">
    <property type="component" value="Chromosome LG28"/>
</dbReference>
<keyword evidence="8" id="KW-1185">Reference proteome</keyword>
<dbReference type="SUPFAM" id="SSF53756">
    <property type="entry name" value="UDP-Glycosyltransferase/glycogen phosphorylase"/>
    <property type="match status" value="1"/>
</dbReference>
<dbReference type="CDD" id="cd03784">
    <property type="entry name" value="GT1_Gtf-like"/>
    <property type="match status" value="1"/>
</dbReference>
<dbReference type="AlphaFoldDB" id="A0A2R6P878"/>
<reference evidence="8" key="2">
    <citation type="journal article" date="2018" name="BMC Genomics">
        <title>A manually annotated Actinidia chinensis var. chinensis (kiwifruit) genome highlights the challenges associated with draft genomes and gene prediction in plants.</title>
        <authorList>
            <person name="Pilkington S.M."/>
            <person name="Crowhurst R."/>
            <person name="Hilario E."/>
            <person name="Nardozza S."/>
            <person name="Fraser L."/>
            <person name="Peng Y."/>
            <person name="Gunaseelan K."/>
            <person name="Simpson R."/>
            <person name="Tahir J."/>
            <person name="Deroles S.C."/>
            <person name="Templeton K."/>
            <person name="Luo Z."/>
            <person name="Davy M."/>
            <person name="Cheng C."/>
            <person name="McNeilage M."/>
            <person name="Scaglione D."/>
            <person name="Liu Y."/>
            <person name="Zhang Q."/>
            <person name="Datson P."/>
            <person name="De Silva N."/>
            <person name="Gardiner S.E."/>
            <person name="Bassett H."/>
            <person name="Chagne D."/>
            <person name="McCallum J."/>
            <person name="Dzierzon H."/>
            <person name="Deng C."/>
            <person name="Wang Y.Y."/>
            <person name="Barron L."/>
            <person name="Manako K."/>
            <person name="Bowen J."/>
            <person name="Foster T.M."/>
            <person name="Erridge Z.A."/>
            <person name="Tiffin H."/>
            <person name="Waite C.N."/>
            <person name="Davies K.M."/>
            <person name="Grierson E.P."/>
            <person name="Laing W.A."/>
            <person name="Kirk R."/>
            <person name="Chen X."/>
            <person name="Wood M."/>
            <person name="Montefiori M."/>
            <person name="Brummell D.A."/>
            <person name="Schwinn K.E."/>
            <person name="Catanach A."/>
            <person name="Fullerton C."/>
            <person name="Li D."/>
            <person name="Meiyalaghan S."/>
            <person name="Nieuwenhuizen N."/>
            <person name="Read N."/>
            <person name="Prakash R."/>
            <person name="Hunter D."/>
            <person name="Zhang H."/>
            <person name="McKenzie M."/>
            <person name="Knabel M."/>
            <person name="Harris A."/>
            <person name="Allan A.C."/>
            <person name="Gleave A."/>
            <person name="Chen A."/>
            <person name="Janssen B.J."/>
            <person name="Plunkett B."/>
            <person name="Ampomah-Dwamena C."/>
            <person name="Voogd C."/>
            <person name="Leif D."/>
            <person name="Lafferty D."/>
            <person name="Souleyre E.J.F."/>
            <person name="Varkonyi-Gasic E."/>
            <person name="Gambi F."/>
            <person name="Hanley J."/>
            <person name="Yao J.L."/>
            <person name="Cheung J."/>
            <person name="David K.M."/>
            <person name="Warren B."/>
            <person name="Marsh K."/>
            <person name="Snowden K.C."/>
            <person name="Lin-Wang K."/>
            <person name="Brian L."/>
            <person name="Martinez-Sanchez M."/>
            <person name="Wang M."/>
            <person name="Ileperuma N."/>
            <person name="Macnee N."/>
            <person name="Campin R."/>
            <person name="McAtee P."/>
            <person name="Drummond R.S.M."/>
            <person name="Espley R.V."/>
            <person name="Ireland H.S."/>
            <person name="Wu R."/>
            <person name="Atkinson R.G."/>
            <person name="Karunairetnam S."/>
            <person name="Bulley S."/>
            <person name="Chunkath S."/>
            <person name="Hanley Z."/>
            <person name="Storey R."/>
            <person name="Thrimawithana A.H."/>
            <person name="Thomson S."/>
            <person name="David C."/>
            <person name="Testolin R."/>
            <person name="Huang H."/>
            <person name="Hellens R.P."/>
            <person name="Schaffer R.J."/>
        </authorList>
    </citation>
    <scope>NUCLEOTIDE SEQUENCE [LARGE SCALE GENOMIC DNA]</scope>
    <source>
        <strain evidence="8">cv. Red5</strain>
    </source>
</reference>
<dbReference type="GO" id="GO:0035251">
    <property type="term" value="F:UDP-glucosyltransferase activity"/>
    <property type="evidence" value="ECO:0007669"/>
    <property type="project" value="TreeGrafter"/>
</dbReference>
<dbReference type="Gramene" id="PSR86851">
    <property type="protein sequence ID" value="PSR86851"/>
    <property type="gene ID" value="CEY00_Acc32478"/>
</dbReference>
<dbReference type="PANTHER" id="PTHR48047:SF61">
    <property type="entry name" value="OS04G0273600 PROTEIN"/>
    <property type="match status" value="1"/>
</dbReference>
<dbReference type="Pfam" id="PF00201">
    <property type="entry name" value="UDPGT"/>
    <property type="match status" value="1"/>
</dbReference>
<evidence type="ECO:0000256" key="4">
    <source>
        <dbReference type="ARBA" id="ARBA00023241"/>
    </source>
</evidence>
<dbReference type="OMA" id="GINFIWI"/>
<dbReference type="Gene3D" id="3.40.50.2000">
    <property type="entry name" value="Glycogen Phosphorylase B"/>
    <property type="match status" value="2"/>
</dbReference>
<comment type="caution">
    <text evidence="7">The sequence shown here is derived from an EMBL/GenBank/DDBJ whole genome shotgun (WGS) entry which is preliminary data.</text>
</comment>
<evidence type="ECO:0000256" key="5">
    <source>
        <dbReference type="RuleBase" id="RU003718"/>
    </source>
</evidence>
<dbReference type="PANTHER" id="PTHR48047">
    <property type="entry name" value="GLYCOSYLTRANSFERASE"/>
    <property type="match status" value="1"/>
</dbReference>
<dbReference type="GO" id="GO:0016138">
    <property type="term" value="P:glycoside biosynthetic process"/>
    <property type="evidence" value="ECO:0007669"/>
    <property type="project" value="UniProtKB-ARBA"/>
</dbReference>
<evidence type="ECO:0000256" key="1">
    <source>
        <dbReference type="ARBA" id="ARBA00009995"/>
    </source>
</evidence>
<dbReference type="InterPro" id="IPR002213">
    <property type="entry name" value="UDP_glucos_trans"/>
</dbReference>
<dbReference type="EC" id="2.4.1.-" evidence="6"/>
<dbReference type="FunFam" id="3.40.50.2000:FF:000060">
    <property type="entry name" value="Glycosyltransferase"/>
    <property type="match status" value="1"/>
</dbReference>
<organism evidence="7 8">
    <name type="scientific">Actinidia chinensis var. chinensis</name>
    <name type="common">Chinese soft-hair kiwi</name>
    <dbReference type="NCBI Taxonomy" id="1590841"/>
    <lineage>
        <taxon>Eukaryota</taxon>
        <taxon>Viridiplantae</taxon>
        <taxon>Streptophyta</taxon>
        <taxon>Embryophyta</taxon>
        <taxon>Tracheophyta</taxon>
        <taxon>Spermatophyta</taxon>
        <taxon>Magnoliopsida</taxon>
        <taxon>eudicotyledons</taxon>
        <taxon>Gunneridae</taxon>
        <taxon>Pentapetalae</taxon>
        <taxon>asterids</taxon>
        <taxon>Ericales</taxon>
        <taxon>Actinidiaceae</taxon>
        <taxon>Actinidia</taxon>
    </lineage>
</organism>
<dbReference type="InParanoid" id="A0A2R6P878"/>
<dbReference type="InterPro" id="IPR035595">
    <property type="entry name" value="UDP_glycos_trans_CS"/>
</dbReference>
<evidence type="ECO:0000256" key="2">
    <source>
        <dbReference type="ARBA" id="ARBA00022676"/>
    </source>
</evidence>
<protein>
    <recommendedName>
        <fullName evidence="6">Glycosyltransferase</fullName>
        <ecNumber evidence="6">2.4.1.-</ecNumber>
    </recommendedName>
</protein>
<keyword evidence="3 5" id="KW-0808">Transferase</keyword>
<accession>A0A2R6P878</accession>
<reference evidence="7 8" key="1">
    <citation type="submission" date="2017-07" db="EMBL/GenBank/DDBJ databases">
        <title>An improved, manually edited Actinidia chinensis var. chinensis (kiwifruit) genome highlights the challenges associated with draft genomes and gene prediction in plants.</title>
        <authorList>
            <person name="Pilkington S."/>
            <person name="Crowhurst R."/>
            <person name="Hilario E."/>
            <person name="Nardozza S."/>
            <person name="Fraser L."/>
            <person name="Peng Y."/>
            <person name="Gunaseelan K."/>
            <person name="Simpson R."/>
            <person name="Tahir J."/>
            <person name="Deroles S."/>
            <person name="Templeton K."/>
            <person name="Luo Z."/>
            <person name="Davy M."/>
            <person name="Cheng C."/>
            <person name="Mcneilage M."/>
            <person name="Scaglione D."/>
            <person name="Liu Y."/>
            <person name="Zhang Q."/>
            <person name="Datson P."/>
            <person name="De Silva N."/>
            <person name="Gardiner S."/>
            <person name="Bassett H."/>
            <person name="Chagne D."/>
            <person name="Mccallum J."/>
            <person name="Dzierzon H."/>
            <person name="Deng C."/>
            <person name="Wang Y.-Y."/>
            <person name="Barron N."/>
            <person name="Manako K."/>
            <person name="Bowen J."/>
            <person name="Foster T."/>
            <person name="Erridge Z."/>
            <person name="Tiffin H."/>
            <person name="Waite C."/>
            <person name="Davies K."/>
            <person name="Grierson E."/>
            <person name="Laing W."/>
            <person name="Kirk R."/>
            <person name="Chen X."/>
            <person name="Wood M."/>
            <person name="Montefiori M."/>
            <person name="Brummell D."/>
            <person name="Schwinn K."/>
            <person name="Catanach A."/>
            <person name="Fullerton C."/>
            <person name="Li D."/>
            <person name="Meiyalaghan S."/>
            <person name="Nieuwenhuizen N."/>
            <person name="Read N."/>
            <person name="Prakash R."/>
            <person name="Hunter D."/>
            <person name="Zhang H."/>
            <person name="Mckenzie M."/>
            <person name="Knabel M."/>
            <person name="Harris A."/>
            <person name="Allan A."/>
            <person name="Chen A."/>
            <person name="Janssen B."/>
            <person name="Plunkett B."/>
            <person name="Dwamena C."/>
            <person name="Voogd C."/>
            <person name="Leif D."/>
            <person name="Lafferty D."/>
            <person name="Souleyre E."/>
            <person name="Varkonyi-Gasic E."/>
            <person name="Gambi F."/>
            <person name="Hanley J."/>
            <person name="Yao J.-L."/>
            <person name="Cheung J."/>
            <person name="David K."/>
            <person name="Warren B."/>
            <person name="Marsh K."/>
            <person name="Snowden K."/>
            <person name="Lin-Wang K."/>
            <person name="Brian L."/>
            <person name="Martinez-Sanchez M."/>
            <person name="Wang M."/>
            <person name="Ileperuma N."/>
            <person name="Macnee N."/>
            <person name="Campin R."/>
            <person name="Mcatee P."/>
            <person name="Drummond R."/>
            <person name="Espley R."/>
            <person name="Ireland H."/>
            <person name="Wu R."/>
            <person name="Atkinson R."/>
            <person name="Karunairetnam S."/>
            <person name="Bulley S."/>
            <person name="Chunkath S."/>
            <person name="Hanley Z."/>
            <person name="Storey R."/>
            <person name="Thrimawithana A."/>
            <person name="Thomson S."/>
            <person name="David C."/>
            <person name="Testolin R."/>
        </authorList>
    </citation>
    <scope>NUCLEOTIDE SEQUENCE [LARGE SCALE GENOMIC DNA]</scope>
    <source>
        <strain evidence="8">cv. Red5</strain>
        <tissue evidence="7">Young leaf</tissue>
    </source>
</reference>
<evidence type="ECO:0000256" key="6">
    <source>
        <dbReference type="RuleBase" id="RU362057"/>
    </source>
</evidence>
<dbReference type="GO" id="GO:0009813">
    <property type="term" value="P:flavonoid biosynthetic process"/>
    <property type="evidence" value="ECO:0007669"/>
    <property type="project" value="UniProtKB-KW"/>
</dbReference>
<dbReference type="OrthoDB" id="5835829at2759"/>
<sequence>MAETKDNIVMFPFMAQGHIIPFLALALELEKKIGYTITFVNIPQNIKKIQPLIPTSSAIRLLEIPFDPSAHGLPTSFETTESLPPLLMLRLFLTSPSLQPAFRKLISDLVHQHRQPPLCIISDMFFGWSVKVAHEFGAFHAIFNVGGGSGMSLFHSLWLNLPHKKAKSEEFPIPGFPEGHSIHVKQLPDHIYYVVAGDPWCSFLKQMFQDWLETDGMLFNTIEEMDHIGLEYFRKQIGCPVWPIGPILSSLGSKARAGEEAQSTLDHCMKWLDSKPEKSVLYVAFGSQLQPSPSQTIELAMALEASGRNFVWVIRPPKNSATNTGHRNGWLPRGFEQRIHGRGLLLEWAPQLEILSHKSTGAFLSHSGWNSVVEALTNGLPVLALPMMGDQHFIAKMLEEETGVCIGLACGSSEAKYKDIVEKIEVMMSGTCKGKDMKTKACKIRDLLGIAKKDEKNFKGASAIAMDDFLTAVFDKSTPSIAPPTKPQISQ</sequence>
<evidence type="ECO:0000313" key="8">
    <source>
        <dbReference type="Proteomes" id="UP000241394"/>
    </source>
</evidence>
<proteinExistence type="inferred from homology"/>
<keyword evidence="4" id="KW-0284">Flavonoid biosynthesis</keyword>
<gene>
    <name evidence="7" type="ORF">CEY00_Acc32478</name>
</gene>
<dbReference type="PROSITE" id="PS00375">
    <property type="entry name" value="UDPGT"/>
    <property type="match status" value="1"/>
</dbReference>
<evidence type="ECO:0000313" key="7">
    <source>
        <dbReference type="EMBL" id="PSR86851.1"/>
    </source>
</evidence>
<dbReference type="EMBL" id="NKQK01000028">
    <property type="protein sequence ID" value="PSR86851.1"/>
    <property type="molecule type" value="Genomic_DNA"/>
</dbReference>
<dbReference type="FunFam" id="3.40.50.2000:FF:000103">
    <property type="entry name" value="Glycosyltransferase"/>
    <property type="match status" value="1"/>
</dbReference>